<feature type="compositionally biased region" description="Low complexity" evidence="7">
    <location>
        <begin position="7"/>
        <end position="16"/>
    </location>
</feature>
<feature type="binding site" evidence="6">
    <location>
        <position position="116"/>
    </location>
    <ligand>
        <name>ATP</name>
        <dbReference type="ChEBI" id="CHEBI:30616"/>
    </ligand>
</feature>
<dbReference type="InterPro" id="IPR017441">
    <property type="entry name" value="Protein_kinase_ATP_BS"/>
</dbReference>
<evidence type="ECO:0000313" key="9">
    <source>
        <dbReference type="EMBL" id="GMI33778.1"/>
    </source>
</evidence>
<keyword evidence="4" id="KW-0418">Kinase</keyword>
<evidence type="ECO:0000256" key="5">
    <source>
        <dbReference type="ARBA" id="ARBA00022840"/>
    </source>
</evidence>
<evidence type="ECO:0000256" key="7">
    <source>
        <dbReference type="SAM" id="MobiDB-lite"/>
    </source>
</evidence>
<evidence type="ECO:0000256" key="6">
    <source>
        <dbReference type="PROSITE-ProRule" id="PRU10141"/>
    </source>
</evidence>
<keyword evidence="10" id="KW-1185">Reference proteome</keyword>
<dbReference type="Proteomes" id="UP001165060">
    <property type="component" value="Unassembled WGS sequence"/>
</dbReference>
<reference evidence="9 10" key="1">
    <citation type="journal article" date="2023" name="Commun. Biol.">
        <title>Genome analysis of Parmales, the sister group of diatoms, reveals the evolutionary specialization of diatoms from phago-mixotrophs to photoautotrophs.</title>
        <authorList>
            <person name="Ban H."/>
            <person name="Sato S."/>
            <person name="Yoshikawa S."/>
            <person name="Yamada K."/>
            <person name="Nakamura Y."/>
            <person name="Ichinomiya M."/>
            <person name="Sato N."/>
            <person name="Blanc-Mathieu R."/>
            <person name="Endo H."/>
            <person name="Kuwata A."/>
            <person name="Ogata H."/>
        </authorList>
    </citation>
    <scope>NUCLEOTIDE SEQUENCE [LARGE SCALE GENOMIC DNA]</scope>
</reference>
<sequence length="171" mass="18495">MPYNPSRPAQPRAAPRGGSNPSRTNPSRNAAPSRPAAQPRGGNPGGRGRPQPKAPKGAKAGHPPTSHIHNNHAPDPRRGGSKTVGHYSLNKKIGEGTFGQVRAGTHLITGEKVAVKILEKSRIIEVADVKRVTREIKILKRNRHRNIIQLFQVIDTPTTIYLIMENADGGE</sequence>
<keyword evidence="3 6" id="KW-0547">Nucleotide-binding</keyword>
<evidence type="ECO:0000256" key="1">
    <source>
        <dbReference type="ARBA" id="ARBA00022527"/>
    </source>
</evidence>
<evidence type="ECO:0000256" key="4">
    <source>
        <dbReference type="ARBA" id="ARBA00022777"/>
    </source>
</evidence>
<evidence type="ECO:0000259" key="8">
    <source>
        <dbReference type="PROSITE" id="PS50011"/>
    </source>
</evidence>
<comment type="caution">
    <text evidence="9">The sequence shown here is derived from an EMBL/GenBank/DDBJ whole genome shotgun (WGS) entry which is preliminary data.</text>
</comment>
<dbReference type="EMBL" id="BRYB01006122">
    <property type="protein sequence ID" value="GMI33778.1"/>
    <property type="molecule type" value="Genomic_DNA"/>
</dbReference>
<dbReference type="PANTHER" id="PTHR24346">
    <property type="entry name" value="MAP/MICROTUBULE AFFINITY-REGULATING KINASE"/>
    <property type="match status" value="1"/>
</dbReference>
<evidence type="ECO:0000256" key="2">
    <source>
        <dbReference type="ARBA" id="ARBA00022679"/>
    </source>
</evidence>
<keyword evidence="2" id="KW-0808">Transferase</keyword>
<feature type="compositionally biased region" description="Low complexity" evidence="7">
    <location>
        <begin position="25"/>
        <end position="41"/>
    </location>
</feature>
<keyword evidence="1" id="KW-0723">Serine/threonine-protein kinase</keyword>
<accession>A0ABQ6MW61</accession>
<evidence type="ECO:0000313" key="10">
    <source>
        <dbReference type="Proteomes" id="UP001165060"/>
    </source>
</evidence>
<name>A0ABQ6MW61_9STRA</name>
<feature type="region of interest" description="Disordered" evidence="7">
    <location>
        <begin position="1"/>
        <end position="86"/>
    </location>
</feature>
<dbReference type="Pfam" id="PF00069">
    <property type="entry name" value="Pkinase"/>
    <property type="match status" value="1"/>
</dbReference>
<organism evidence="9 10">
    <name type="scientific">Tetraparma gracilis</name>
    <dbReference type="NCBI Taxonomy" id="2962635"/>
    <lineage>
        <taxon>Eukaryota</taxon>
        <taxon>Sar</taxon>
        <taxon>Stramenopiles</taxon>
        <taxon>Ochrophyta</taxon>
        <taxon>Bolidophyceae</taxon>
        <taxon>Parmales</taxon>
        <taxon>Triparmaceae</taxon>
        <taxon>Tetraparma</taxon>
    </lineage>
</organism>
<proteinExistence type="predicted"/>
<feature type="domain" description="Protein kinase" evidence="8">
    <location>
        <begin position="87"/>
        <end position="171"/>
    </location>
</feature>
<dbReference type="Gene3D" id="3.30.200.20">
    <property type="entry name" value="Phosphorylase Kinase, domain 1"/>
    <property type="match status" value="1"/>
</dbReference>
<dbReference type="PROSITE" id="PS50011">
    <property type="entry name" value="PROTEIN_KINASE_DOM"/>
    <property type="match status" value="1"/>
</dbReference>
<evidence type="ECO:0000256" key="3">
    <source>
        <dbReference type="ARBA" id="ARBA00022741"/>
    </source>
</evidence>
<dbReference type="InterPro" id="IPR011009">
    <property type="entry name" value="Kinase-like_dom_sf"/>
</dbReference>
<protein>
    <recommendedName>
        <fullName evidence="8">Protein kinase domain-containing protein</fullName>
    </recommendedName>
</protein>
<feature type="non-terminal residue" evidence="9">
    <location>
        <position position="171"/>
    </location>
</feature>
<gene>
    <name evidence="9" type="ORF">TeGR_g778</name>
</gene>
<dbReference type="SUPFAM" id="SSF56112">
    <property type="entry name" value="Protein kinase-like (PK-like)"/>
    <property type="match status" value="1"/>
</dbReference>
<dbReference type="InterPro" id="IPR000719">
    <property type="entry name" value="Prot_kinase_dom"/>
</dbReference>
<keyword evidence="5 6" id="KW-0067">ATP-binding</keyword>
<dbReference type="PROSITE" id="PS00107">
    <property type="entry name" value="PROTEIN_KINASE_ATP"/>
    <property type="match status" value="1"/>
</dbReference>
<dbReference type="PANTHER" id="PTHR24346:SF82">
    <property type="entry name" value="KP78A-RELATED"/>
    <property type="match status" value="1"/>
</dbReference>